<feature type="compositionally biased region" description="Basic residues" evidence="1">
    <location>
        <begin position="45"/>
        <end position="60"/>
    </location>
</feature>
<dbReference type="HOGENOM" id="CLU_2294428_0_0_1"/>
<dbReference type="EMBL" id="GL733630">
    <property type="protein sequence ID" value="EFX62386.1"/>
    <property type="molecule type" value="Genomic_DNA"/>
</dbReference>
<reference evidence="2 3" key="1">
    <citation type="journal article" date="2011" name="Science">
        <title>The ecoresponsive genome of Daphnia pulex.</title>
        <authorList>
            <person name="Colbourne J.K."/>
            <person name="Pfrender M.E."/>
            <person name="Gilbert D."/>
            <person name="Thomas W.K."/>
            <person name="Tucker A."/>
            <person name="Oakley T.H."/>
            <person name="Tokishita S."/>
            <person name="Aerts A."/>
            <person name="Arnold G.J."/>
            <person name="Basu M.K."/>
            <person name="Bauer D.J."/>
            <person name="Caceres C.E."/>
            <person name="Carmel L."/>
            <person name="Casola C."/>
            <person name="Choi J.H."/>
            <person name="Detter J.C."/>
            <person name="Dong Q."/>
            <person name="Dusheyko S."/>
            <person name="Eads B.D."/>
            <person name="Frohlich T."/>
            <person name="Geiler-Samerotte K.A."/>
            <person name="Gerlach D."/>
            <person name="Hatcher P."/>
            <person name="Jogdeo S."/>
            <person name="Krijgsveld J."/>
            <person name="Kriventseva E.V."/>
            <person name="Kultz D."/>
            <person name="Laforsch C."/>
            <person name="Lindquist E."/>
            <person name="Lopez J."/>
            <person name="Manak J.R."/>
            <person name="Muller J."/>
            <person name="Pangilinan J."/>
            <person name="Patwardhan R.P."/>
            <person name="Pitluck S."/>
            <person name="Pritham E.J."/>
            <person name="Rechtsteiner A."/>
            <person name="Rho M."/>
            <person name="Rogozin I.B."/>
            <person name="Sakarya O."/>
            <person name="Salamov A."/>
            <person name="Schaack S."/>
            <person name="Shapiro H."/>
            <person name="Shiga Y."/>
            <person name="Skalitzky C."/>
            <person name="Smith Z."/>
            <person name="Souvorov A."/>
            <person name="Sung W."/>
            <person name="Tang Z."/>
            <person name="Tsuchiya D."/>
            <person name="Tu H."/>
            <person name="Vos H."/>
            <person name="Wang M."/>
            <person name="Wolf Y.I."/>
            <person name="Yamagata H."/>
            <person name="Yamada T."/>
            <person name="Ye Y."/>
            <person name="Shaw J.R."/>
            <person name="Andrews J."/>
            <person name="Crease T.J."/>
            <person name="Tang H."/>
            <person name="Lucas S.M."/>
            <person name="Robertson H.M."/>
            <person name="Bork P."/>
            <person name="Koonin E.V."/>
            <person name="Zdobnov E.M."/>
            <person name="Grigoriev I.V."/>
            <person name="Lynch M."/>
            <person name="Boore J.L."/>
        </authorList>
    </citation>
    <scope>NUCLEOTIDE SEQUENCE [LARGE SCALE GENOMIC DNA]</scope>
</reference>
<evidence type="ECO:0000313" key="3">
    <source>
        <dbReference type="Proteomes" id="UP000000305"/>
    </source>
</evidence>
<gene>
    <name evidence="2" type="ORF">DAPPUDRAFT_337033</name>
</gene>
<evidence type="ECO:0000313" key="2">
    <source>
        <dbReference type="EMBL" id="EFX62386.1"/>
    </source>
</evidence>
<dbReference type="InParanoid" id="E9I0U4"/>
<name>E9I0U4_DAPPU</name>
<sequence length="101" mass="11682">MSKSYNDDQWRKGKFTHSRRSSDTPSADSFYVEYQPSGEPTNGNKPKRYHNTSPIRRHLPKKENDGKEVRTFSDTQKGRGAITMLNQIQNYTGSPAVRFDR</sequence>
<dbReference type="KEGG" id="dpx:DAPPUDRAFT_337033"/>
<evidence type="ECO:0000256" key="1">
    <source>
        <dbReference type="SAM" id="MobiDB-lite"/>
    </source>
</evidence>
<dbReference type="Proteomes" id="UP000000305">
    <property type="component" value="Unassembled WGS sequence"/>
</dbReference>
<proteinExistence type="predicted"/>
<feature type="compositionally biased region" description="Basic and acidic residues" evidence="1">
    <location>
        <begin position="1"/>
        <end position="11"/>
    </location>
</feature>
<feature type="compositionally biased region" description="Basic and acidic residues" evidence="1">
    <location>
        <begin position="61"/>
        <end position="71"/>
    </location>
</feature>
<accession>E9I0U4</accession>
<feature type="region of interest" description="Disordered" evidence="1">
    <location>
        <begin position="1"/>
        <end position="78"/>
    </location>
</feature>
<keyword evidence="3" id="KW-1185">Reference proteome</keyword>
<organism evidence="2 3">
    <name type="scientific">Daphnia pulex</name>
    <name type="common">Water flea</name>
    <dbReference type="NCBI Taxonomy" id="6669"/>
    <lineage>
        <taxon>Eukaryota</taxon>
        <taxon>Metazoa</taxon>
        <taxon>Ecdysozoa</taxon>
        <taxon>Arthropoda</taxon>
        <taxon>Crustacea</taxon>
        <taxon>Branchiopoda</taxon>
        <taxon>Diplostraca</taxon>
        <taxon>Cladocera</taxon>
        <taxon>Anomopoda</taxon>
        <taxon>Daphniidae</taxon>
        <taxon>Daphnia</taxon>
    </lineage>
</organism>
<dbReference type="AlphaFoldDB" id="E9I0U4"/>
<protein>
    <submittedName>
        <fullName evidence="2">Uncharacterized protein</fullName>
    </submittedName>
</protein>